<name>A0AAW9IVH5_CLOPF</name>
<comment type="caution">
    <text evidence="1">The sequence shown here is derived from an EMBL/GenBank/DDBJ whole genome shotgun (WGS) entry which is preliminary data.</text>
</comment>
<dbReference type="AlphaFoldDB" id="A0AAW9IVH5"/>
<dbReference type="RefSeq" id="WP_322412406.1">
    <property type="nucleotide sequence ID" value="NZ_WNVG01000003.1"/>
</dbReference>
<gene>
    <name evidence="1" type="ORF">GNF81_02190</name>
</gene>
<sequence length="128" mass="15074">MKKLKDEINGFEIENLIKCKDCKDCKSFLEEYIVDLTPLDLRIMYHFINPENRYKENNYNLNLDRVPISTFLKCNENIDKDLVATRIEILINKKLLEDFSYRAVCTSTGALSPRISELGMKLMKYIIK</sequence>
<organism evidence="1 2">
    <name type="scientific">Clostridium perfringens</name>
    <dbReference type="NCBI Taxonomy" id="1502"/>
    <lineage>
        <taxon>Bacteria</taxon>
        <taxon>Bacillati</taxon>
        <taxon>Bacillota</taxon>
        <taxon>Clostridia</taxon>
        <taxon>Eubacteriales</taxon>
        <taxon>Clostridiaceae</taxon>
        <taxon>Clostridium</taxon>
    </lineage>
</organism>
<evidence type="ECO:0000313" key="1">
    <source>
        <dbReference type="EMBL" id="MDZ5031621.1"/>
    </source>
</evidence>
<protein>
    <submittedName>
        <fullName evidence="1">Uncharacterized protein</fullName>
    </submittedName>
</protein>
<dbReference type="EMBL" id="WNVG01000003">
    <property type="protein sequence ID" value="MDZ5031621.1"/>
    <property type="molecule type" value="Genomic_DNA"/>
</dbReference>
<reference evidence="1" key="1">
    <citation type="submission" date="2019-11" db="EMBL/GenBank/DDBJ databases">
        <title>Characterization of Clostridium perfringens isolates from swine manure treated agricultural soils.</title>
        <authorList>
            <person name="Wushke S.T."/>
        </authorList>
    </citation>
    <scope>NUCLEOTIDE SEQUENCE</scope>
    <source>
        <strain evidence="1">X15</strain>
    </source>
</reference>
<accession>A0AAW9IVH5</accession>
<dbReference type="Proteomes" id="UP001289066">
    <property type="component" value="Unassembled WGS sequence"/>
</dbReference>
<proteinExistence type="predicted"/>
<evidence type="ECO:0000313" key="2">
    <source>
        <dbReference type="Proteomes" id="UP001289066"/>
    </source>
</evidence>